<organism evidence="1 2">
    <name type="scientific">Dibothriocephalus latus</name>
    <name type="common">Fish tapeworm</name>
    <name type="synonym">Diphyllobothrium latum</name>
    <dbReference type="NCBI Taxonomy" id="60516"/>
    <lineage>
        <taxon>Eukaryota</taxon>
        <taxon>Metazoa</taxon>
        <taxon>Spiralia</taxon>
        <taxon>Lophotrochozoa</taxon>
        <taxon>Platyhelminthes</taxon>
        <taxon>Cestoda</taxon>
        <taxon>Eucestoda</taxon>
        <taxon>Diphyllobothriidea</taxon>
        <taxon>Diphyllobothriidae</taxon>
        <taxon>Dibothriocephalus</taxon>
    </lineage>
</organism>
<dbReference type="EMBL" id="UYRU01000590">
    <property type="protein sequence ID" value="VDK30394.1"/>
    <property type="molecule type" value="Genomic_DNA"/>
</dbReference>
<gene>
    <name evidence="1" type="ORF">DILT_LOCUS159</name>
</gene>
<keyword evidence="2" id="KW-1185">Reference proteome</keyword>
<name>A0A3P6QC32_DIBLA</name>
<protein>
    <submittedName>
        <fullName evidence="1">Uncharacterized protein</fullName>
    </submittedName>
</protein>
<sequence>MPTKTGHTFRRYVSSAELISYRVPGGFLKFTPLEIDQLRLQCLKAITLIELCKNRIQSRRWANLGLVYCSERFRRYVGACFTLNFQWLADLHPGTYRCPGGDVPKAVGSAAQSIRVKQLRKLRTVDDLDSGSDRIILRYILHIEYDRTMSCPHPWSLKALSLGRSYYTSGS</sequence>
<accession>A0A3P6QC32</accession>
<proteinExistence type="predicted"/>
<dbReference type="Proteomes" id="UP000281553">
    <property type="component" value="Unassembled WGS sequence"/>
</dbReference>
<evidence type="ECO:0000313" key="1">
    <source>
        <dbReference type="EMBL" id="VDK30394.1"/>
    </source>
</evidence>
<dbReference type="AlphaFoldDB" id="A0A3P6QC32"/>
<evidence type="ECO:0000313" key="2">
    <source>
        <dbReference type="Proteomes" id="UP000281553"/>
    </source>
</evidence>
<reference evidence="1 2" key="1">
    <citation type="submission" date="2018-11" db="EMBL/GenBank/DDBJ databases">
        <authorList>
            <consortium name="Pathogen Informatics"/>
        </authorList>
    </citation>
    <scope>NUCLEOTIDE SEQUENCE [LARGE SCALE GENOMIC DNA]</scope>
</reference>